<evidence type="ECO:0000259" key="12">
    <source>
        <dbReference type="PROSITE" id="PS50214"/>
    </source>
</evidence>
<keyword evidence="8" id="KW-0862">Zinc</keyword>
<keyword evidence="15" id="KW-0645">Protease</keyword>
<dbReference type="InterPro" id="IPR002870">
    <property type="entry name" value="Peptidase_M12B_N"/>
</dbReference>
<evidence type="ECO:0000256" key="8">
    <source>
        <dbReference type="PROSITE-ProRule" id="PRU00276"/>
    </source>
</evidence>
<dbReference type="Proteomes" id="UP001652624">
    <property type="component" value="Chromosome 16"/>
</dbReference>
<name>A0A1S3A2X7_ERIEU</name>
<dbReference type="OrthoDB" id="5951731at2759"/>
<dbReference type="SUPFAM" id="SSF57552">
    <property type="entry name" value="Blood coagulation inhibitor (disintegrin)"/>
    <property type="match status" value="1"/>
</dbReference>
<comment type="subcellular location">
    <subcellularLocation>
        <location evidence="1">Membrane</location>
        <topology evidence="1">Single-pass type I membrane protein</topology>
    </subcellularLocation>
</comment>
<feature type="binding site" evidence="8">
    <location>
        <position position="344"/>
    </location>
    <ligand>
        <name>Zn(2+)</name>
        <dbReference type="ChEBI" id="CHEBI:29105"/>
        <note>catalytic</note>
    </ligand>
</feature>
<protein>
    <submittedName>
        <fullName evidence="15">Disintegrin and metalloproteinase domain-containing protein 20</fullName>
    </submittedName>
</protein>
<gene>
    <name evidence="15" type="primary">ADAM20</name>
</gene>
<evidence type="ECO:0000256" key="6">
    <source>
        <dbReference type="PROSITE-ProRule" id="PRU00068"/>
    </source>
</evidence>
<dbReference type="CTD" id="8748"/>
<dbReference type="GO" id="GO:0009897">
    <property type="term" value="C:external side of plasma membrane"/>
    <property type="evidence" value="ECO:0007669"/>
    <property type="project" value="TreeGrafter"/>
</dbReference>
<keyword evidence="7" id="KW-0245">EGF-like domain</keyword>
<keyword evidence="15" id="KW-0482">Metalloprotease</keyword>
<dbReference type="GO" id="GO:0006508">
    <property type="term" value="P:proteolysis"/>
    <property type="evidence" value="ECO:0007669"/>
    <property type="project" value="InterPro"/>
</dbReference>
<dbReference type="GO" id="GO:0046872">
    <property type="term" value="F:metal ion binding"/>
    <property type="evidence" value="ECO:0007669"/>
    <property type="project" value="UniProtKB-KW"/>
</dbReference>
<dbReference type="Pfam" id="PF08516">
    <property type="entry name" value="ADAM_CR"/>
    <property type="match status" value="1"/>
</dbReference>
<evidence type="ECO:0000256" key="10">
    <source>
        <dbReference type="SAM" id="SignalP"/>
    </source>
</evidence>
<dbReference type="PROSITE" id="PS50026">
    <property type="entry name" value="EGF_3"/>
    <property type="match status" value="1"/>
</dbReference>
<dbReference type="SMART" id="SM00050">
    <property type="entry name" value="DISIN"/>
    <property type="match status" value="1"/>
</dbReference>
<dbReference type="SMART" id="SM00608">
    <property type="entry name" value="ACR"/>
    <property type="match status" value="1"/>
</dbReference>
<feature type="disulfide bond" evidence="8">
    <location>
        <begin position="357"/>
        <end position="362"/>
    </location>
</feature>
<accession>A0A1S3A2X7</accession>
<evidence type="ECO:0000259" key="13">
    <source>
        <dbReference type="PROSITE" id="PS50215"/>
    </source>
</evidence>
<feature type="disulfide bond" evidence="6">
    <location>
        <begin position="461"/>
        <end position="481"/>
    </location>
</feature>
<feature type="binding site" evidence="8">
    <location>
        <position position="340"/>
    </location>
    <ligand>
        <name>Zn(2+)</name>
        <dbReference type="ChEBI" id="CHEBI:29105"/>
        <note>catalytic</note>
    </ligand>
</feature>
<dbReference type="SUPFAM" id="SSF55486">
    <property type="entry name" value="Metalloproteases ('zincins'), catalytic domain"/>
    <property type="match status" value="1"/>
</dbReference>
<evidence type="ECO:0000256" key="4">
    <source>
        <dbReference type="ARBA" id="ARBA00023136"/>
    </source>
</evidence>
<feature type="domain" description="EGF-like" evidence="11">
    <location>
        <begin position="627"/>
        <end position="660"/>
    </location>
</feature>
<dbReference type="InParanoid" id="A0A1S3A2X7"/>
<evidence type="ECO:0000256" key="5">
    <source>
        <dbReference type="ARBA" id="ARBA00023157"/>
    </source>
</evidence>
<dbReference type="FunCoup" id="A0A1S3A2X7">
    <property type="interactions" value="5"/>
</dbReference>
<feature type="transmembrane region" description="Helical" evidence="9">
    <location>
        <begin position="692"/>
        <end position="710"/>
    </location>
</feature>
<dbReference type="InterPro" id="IPR006586">
    <property type="entry name" value="ADAM_Cys-rich"/>
</dbReference>
<dbReference type="GO" id="GO:0004222">
    <property type="term" value="F:metalloendopeptidase activity"/>
    <property type="evidence" value="ECO:0007669"/>
    <property type="project" value="InterPro"/>
</dbReference>
<dbReference type="Pfam" id="PF00200">
    <property type="entry name" value="Disintegrin"/>
    <property type="match status" value="1"/>
</dbReference>
<keyword evidence="15" id="KW-0378">Hydrolase</keyword>
<dbReference type="Pfam" id="PF01421">
    <property type="entry name" value="Reprolysin"/>
    <property type="match status" value="1"/>
</dbReference>
<comment type="caution">
    <text evidence="7">Lacks conserved residue(s) required for the propagation of feature annotation.</text>
</comment>
<keyword evidence="2 9" id="KW-0812">Transmembrane</keyword>
<evidence type="ECO:0000256" key="2">
    <source>
        <dbReference type="ARBA" id="ARBA00022692"/>
    </source>
</evidence>
<feature type="chain" id="PRO_5047157473" evidence="10">
    <location>
        <begin position="27"/>
        <end position="719"/>
    </location>
</feature>
<dbReference type="RefSeq" id="XP_007528506.2">
    <property type="nucleotide sequence ID" value="XM_007528444.2"/>
</dbReference>
<dbReference type="GeneID" id="103118248"/>
<evidence type="ECO:0000256" key="1">
    <source>
        <dbReference type="ARBA" id="ARBA00004479"/>
    </source>
</evidence>
<dbReference type="Pfam" id="PF01562">
    <property type="entry name" value="Pep_M12B_propep"/>
    <property type="match status" value="1"/>
</dbReference>
<reference evidence="15" key="1">
    <citation type="submission" date="2025-08" db="UniProtKB">
        <authorList>
            <consortium name="RefSeq"/>
        </authorList>
    </citation>
    <scope>IDENTIFICATION</scope>
</reference>
<dbReference type="PROSITE" id="PS00427">
    <property type="entry name" value="DISINTEGRIN_1"/>
    <property type="match status" value="1"/>
</dbReference>
<feature type="binding site" evidence="8">
    <location>
        <position position="350"/>
    </location>
    <ligand>
        <name>Zn(2+)</name>
        <dbReference type="ChEBI" id="CHEBI:29105"/>
        <note>catalytic</note>
    </ligand>
</feature>
<dbReference type="GO" id="GO:0008584">
    <property type="term" value="P:male gonad development"/>
    <property type="evidence" value="ECO:0007669"/>
    <property type="project" value="TreeGrafter"/>
</dbReference>
<feature type="disulfide bond" evidence="7">
    <location>
        <begin position="650"/>
        <end position="659"/>
    </location>
</feature>
<feature type="signal peptide" evidence="10">
    <location>
        <begin position="1"/>
        <end position="26"/>
    </location>
</feature>
<dbReference type="CDD" id="cd04269">
    <property type="entry name" value="ZnMc_adamalysin_II_like"/>
    <property type="match status" value="1"/>
</dbReference>
<dbReference type="InterPro" id="IPR018358">
    <property type="entry name" value="Disintegrin_CS"/>
</dbReference>
<dbReference type="eggNOG" id="KOG3607">
    <property type="taxonomic scope" value="Eukaryota"/>
</dbReference>
<dbReference type="InterPro" id="IPR001590">
    <property type="entry name" value="Peptidase_M12B"/>
</dbReference>
<dbReference type="PANTHER" id="PTHR11905">
    <property type="entry name" value="ADAM A DISINTEGRIN AND METALLOPROTEASE DOMAIN"/>
    <property type="match status" value="1"/>
</dbReference>
<dbReference type="GO" id="GO:1990913">
    <property type="term" value="C:sperm head plasma membrane"/>
    <property type="evidence" value="ECO:0007669"/>
    <property type="project" value="TreeGrafter"/>
</dbReference>
<evidence type="ECO:0000313" key="14">
    <source>
        <dbReference type="Proteomes" id="UP001652624"/>
    </source>
</evidence>
<keyword evidence="10" id="KW-0732">Signal</keyword>
<keyword evidence="5 7" id="KW-1015">Disulfide bond</keyword>
<keyword evidence="8" id="KW-0479">Metal-binding</keyword>
<dbReference type="InterPro" id="IPR034027">
    <property type="entry name" value="Reprolysin_adamalysin"/>
</dbReference>
<sequence length="719" mass="81157">MSMDEAMVQIRVTLLLLCLGVSLSIAAHSQAKSSQFSSPELVIPLKMTGKGRGTKTSNWLTYRLKFGGQIHIIHTKVKKLLVSRHLSVFTYTDQHILQQDQPFVPDKCYYHGHVEGVPGSLVALSTCSGGLRGVLLINDLVYEIEPVRFSATFEHLMYKVNKDDAQFPPMRCGLTEEELARQLRFQESFNSTSMQSSYVGWWTHLRFIELLVYVDHFRYLYCNSNVSVVQQEVSDVVNVMDLFYQPLEVRICLTGIEIWSQRNPLPTDDINRLLEFFTIWKYFNSANQPSHDVSHVFIKKSYGVTLGVSYVGSVCQFPFNSGIDSFEDRSLALFALTVTHELGHNLGMKHDTEECKCELQFCIMYPARKNTFKFSNCSYAEYWDYTMNMGLCIHSPPRPENRLQYCGNLVVEKGEECDCGTAHQCVRDPCCLLNCTLKPGAACASGTCCKDCKFLPPGTLCRQQVSECDLPEWCSGKSRHCPEDVYMQDGIPCGANAHCYHARCRSHDEQCRGIFGQDARSAPRTCYAELNTQGDRFGHCDIIDTTYIKCEDPDVLCGRVQCENVEIIPLLVEHSTVHHLQLNGTTCWGTDYHVGMSIPDIGQVEDGTVCGPKKICVHKRCVRMAQQPQSCQPRTCHMKGVCNNKQNCHCDRGWAPPYCTTKGYGGSKNSGPPPKNQIVGLKSRGNWHSLSTLWLIPLSVLICFCFLVLCKRKRKKGQS</sequence>
<proteinExistence type="predicted"/>
<organism evidence="14 15">
    <name type="scientific">Erinaceus europaeus</name>
    <name type="common">Western European hedgehog</name>
    <dbReference type="NCBI Taxonomy" id="9365"/>
    <lineage>
        <taxon>Eukaryota</taxon>
        <taxon>Metazoa</taxon>
        <taxon>Chordata</taxon>
        <taxon>Craniata</taxon>
        <taxon>Vertebrata</taxon>
        <taxon>Euteleostomi</taxon>
        <taxon>Mammalia</taxon>
        <taxon>Eutheria</taxon>
        <taxon>Laurasiatheria</taxon>
        <taxon>Eulipotyphla</taxon>
        <taxon>Erinaceidae</taxon>
        <taxon>Erinaceinae</taxon>
        <taxon>Erinaceus</taxon>
    </lineage>
</organism>
<dbReference type="InterPro" id="IPR001762">
    <property type="entry name" value="Disintegrin_dom"/>
</dbReference>
<evidence type="ECO:0000259" key="11">
    <source>
        <dbReference type="PROSITE" id="PS50026"/>
    </source>
</evidence>
<dbReference type="Gene3D" id="3.40.390.10">
    <property type="entry name" value="Collagenase (Catalytic Domain)"/>
    <property type="match status" value="1"/>
</dbReference>
<keyword evidence="14" id="KW-1185">Reference proteome</keyword>
<dbReference type="Gene3D" id="4.10.70.10">
    <property type="entry name" value="Disintegrin domain"/>
    <property type="match status" value="1"/>
</dbReference>
<evidence type="ECO:0000256" key="3">
    <source>
        <dbReference type="ARBA" id="ARBA00022989"/>
    </source>
</evidence>
<dbReference type="InterPro" id="IPR036436">
    <property type="entry name" value="Disintegrin_dom_sf"/>
</dbReference>
<dbReference type="PROSITE" id="PS01186">
    <property type="entry name" value="EGF_2"/>
    <property type="match status" value="1"/>
</dbReference>
<dbReference type="PROSITE" id="PS50215">
    <property type="entry name" value="ADAM_MEPRO"/>
    <property type="match status" value="1"/>
</dbReference>
<evidence type="ECO:0000256" key="9">
    <source>
        <dbReference type="SAM" id="Phobius"/>
    </source>
</evidence>
<evidence type="ECO:0000256" key="7">
    <source>
        <dbReference type="PROSITE-ProRule" id="PRU00076"/>
    </source>
</evidence>
<feature type="domain" description="Peptidase M12B" evidence="13">
    <location>
        <begin position="206"/>
        <end position="388"/>
    </location>
</feature>
<evidence type="ECO:0000313" key="15">
    <source>
        <dbReference type="RefSeq" id="XP_007528506.2"/>
    </source>
</evidence>
<dbReference type="PANTHER" id="PTHR11905:SF232">
    <property type="entry name" value="DISINTEGRIN AND METALLOPROTEINASE DOMAIN-CONTAINING PROTEIN 20"/>
    <property type="match status" value="1"/>
</dbReference>
<dbReference type="InterPro" id="IPR024079">
    <property type="entry name" value="MetalloPept_cat_dom_sf"/>
</dbReference>
<dbReference type="PROSITE" id="PS50214">
    <property type="entry name" value="DISINTEGRIN_2"/>
    <property type="match status" value="1"/>
</dbReference>
<dbReference type="AlphaFoldDB" id="A0A1S3A2X7"/>
<feature type="active site" evidence="8">
    <location>
        <position position="341"/>
    </location>
</feature>
<keyword evidence="4 9" id="KW-0472">Membrane</keyword>
<dbReference type="InterPro" id="IPR000742">
    <property type="entry name" value="EGF"/>
</dbReference>
<keyword evidence="3 9" id="KW-1133">Transmembrane helix</keyword>
<dbReference type="PRINTS" id="PR00289">
    <property type="entry name" value="DISINTEGRIN"/>
</dbReference>
<feature type="domain" description="Disintegrin" evidence="12">
    <location>
        <begin position="403"/>
        <end position="489"/>
    </location>
</feature>